<evidence type="ECO:0000313" key="13">
    <source>
        <dbReference type="EMBL" id="GAA0544521.1"/>
    </source>
</evidence>
<dbReference type="InterPro" id="IPR038331">
    <property type="entry name" value="DisA_sf"/>
</dbReference>
<comment type="function">
    <text evidence="10">Participates in a DNA-damage check-point. DisA forms globular foci that rapidly scan along the chromosomes searching for lesions.</text>
</comment>
<evidence type="ECO:0000256" key="3">
    <source>
        <dbReference type="ARBA" id="ARBA00022695"/>
    </source>
</evidence>
<keyword evidence="11" id="KW-0175">Coiled coil</keyword>
<comment type="function">
    <text evidence="10">Has also diadenylate cyclase activity, catalyzing the condensation of 2 ATP molecules into cyclic di-AMP (c-di-AMP). c-di-AMP likely acts as a signaling molecule that may couple DNA integrity with a cellular process.</text>
</comment>
<evidence type="ECO:0000256" key="8">
    <source>
        <dbReference type="ARBA" id="ARBA00023125"/>
    </source>
</evidence>
<dbReference type="Gene3D" id="3.40.1700.10">
    <property type="entry name" value="DNA integrity scanning protein, DisA, N-terminal domain"/>
    <property type="match status" value="1"/>
</dbReference>
<feature type="coiled-coil region" evidence="11">
    <location>
        <begin position="147"/>
        <end position="174"/>
    </location>
</feature>
<comment type="caution">
    <text evidence="13">The sequence shown here is derived from an EMBL/GenBank/DDBJ whole genome shotgun (WGS) entry which is preliminary data.</text>
</comment>
<keyword evidence="9 10" id="KW-0234">DNA repair</keyword>
<name>A0ABP3NGZ2_SACER</name>
<feature type="binding site" evidence="10">
    <location>
        <position position="69"/>
    </location>
    <ligand>
        <name>ATP</name>
        <dbReference type="ChEBI" id="CHEBI:30616"/>
    </ligand>
</feature>
<keyword evidence="2 10" id="KW-0808">Transferase</keyword>
<feature type="binding site" evidence="10">
    <location>
        <position position="87"/>
    </location>
    <ligand>
        <name>ATP</name>
        <dbReference type="ChEBI" id="CHEBI:30616"/>
    </ligand>
</feature>
<keyword evidence="4 10" id="KW-0547">Nucleotide-binding</keyword>
<evidence type="ECO:0000256" key="7">
    <source>
        <dbReference type="ARBA" id="ARBA00022842"/>
    </source>
</evidence>
<accession>A0ABP3NGZ2</accession>
<dbReference type="Pfam" id="PF02457">
    <property type="entry name" value="DAC"/>
    <property type="match status" value="1"/>
</dbReference>
<dbReference type="EC" id="2.7.7.85" evidence="10"/>
<comment type="similarity">
    <text evidence="10">Belongs to the DisA family.</text>
</comment>
<evidence type="ECO:0000256" key="4">
    <source>
        <dbReference type="ARBA" id="ARBA00022741"/>
    </source>
</evidence>
<evidence type="ECO:0000313" key="14">
    <source>
        <dbReference type="Proteomes" id="UP001500729"/>
    </source>
</evidence>
<comment type="catalytic activity">
    <reaction evidence="1 10">
        <text>2 ATP = 3',3'-c-di-AMP + 2 diphosphate</text>
        <dbReference type="Rhea" id="RHEA:35655"/>
        <dbReference type="ChEBI" id="CHEBI:30616"/>
        <dbReference type="ChEBI" id="CHEBI:33019"/>
        <dbReference type="ChEBI" id="CHEBI:71500"/>
        <dbReference type="EC" id="2.7.7.85"/>
    </reaction>
</comment>
<dbReference type="NCBIfam" id="NF010009">
    <property type="entry name" value="PRK13482.1"/>
    <property type="match status" value="1"/>
</dbReference>
<evidence type="ECO:0000256" key="10">
    <source>
        <dbReference type="HAMAP-Rule" id="MF_01438"/>
    </source>
</evidence>
<dbReference type="SUPFAM" id="SSF47781">
    <property type="entry name" value="RuvA domain 2-like"/>
    <property type="match status" value="1"/>
</dbReference>
<comment type="cofactor">
    <cofactor evidence="10">
        <name>Mg(2+)</name>
        <dbReference type="ChEBI" id="CHEBI:18420"/>
    </cofactor>
</comment>
<dbReference type="HAMAP" id="MF_01438">
    <property type="entry name" value="DisA"/>
    <property type="match status" value="1"/>
</dbReference>
<dbReference type="RefSeq" id="WP_009947452.1">
    <property type="nucleotide sequence ID" value="NZ_BAAAGS010000038.1"/>
</dbReference>
<dbReference type="InterPro" id="IPR010994">
    <property type="entry name" value="RuvA_2-like"/>
</dbReference>
<keyword evidence="3 10" id="KW-0548">Nucleotidyltransferase</keyword>
<keyword evidence="5 10" id="KW-0227">DNA damage</keyword>
<proteinExistence type="inferred from homology"/>
<keyword evidence="7 10" id="KW-0460">Magnesium</keyword>
<dbReference type="Pfam" id="PF12826">
    <property type="entry name" value="HHH_2"/>
    <property type="match status" value="1"/>
</dbReference>
<dbReference type="PROSITE" id="PS51794">
    <property type="entry name" value="DAC"/>
    <property type="match status" value="1"/>
</dbReference>
<evidence type="ECO:0000259" key="12">
    <source>
        <dbReference type="PROSITE" id="PS51794"/>
    </source>
</evidence>
<keyword evidence="8 10" id="KW-0238">DNA-binding</keyword>
<evidence type="ECO:0000256" key="11">
    <source>
        <dbReference type="SAM" id="Coils"/>
    </source>
</evidence>
<evidence type="ECO:0000256" key="6">
    <source>
        <dbReference type="ARBA" id="ARBA00022840"/>
    </source>
</evidence>
<evidence type="ECO:0000256" key="1">
    <source>
        <dbReference type="ARBA" id="ARBA00000877"/>
    </source>
</evidence>
<protein>
    <recommendedName>
        <fullName evidence="10">DNA integrity scanning protein DisA</fullName>
    </recommendedName>
    <alternativeName>
        <fullName evidence="10">Cyclic di-AMP synthase</fullName>
        <shortName evidence="10">c-di-AMP synthase</shortName>
    </alternativeName>
    <alternativeName>
        <fullName evidence="10">Diadenylate cyclase</fullName>
        <ecNumber evidence="10">2.7.7.85</ecNumber>
    </alternativeName>
</protein>
<dbReference type="InterPro" id="IPR050338">
    <property type="entry name" value="DisA"/>
</dbReference>
<sequence length="370" mass="40685">MNEKLRATLAWLAPGTALRDGLERILRGRTGGLVVLGYDEVVESLCDGGFHLDVEFSATRLRELSKMDGAVVLSSDATRIVRANVQLVPDASIRTDESGTRHRSAERTAIHTGYPVVSVSQSMSIISLYFQGHRHLLIGSPDILSRANQALATLERYTARLAEVAQTLSALEIEDYVTLRDAMTVVQRLEMVRRIADEIEVDVVELGQDGRLIELQLDELVGAERDTRGTGKRGRTLDRVDVDRELIVQEYLPTGGPMPTSEEVAEALAKLDGTELLDLTAIAKAFGYPGTPEVLDQHLQPRGYRLLARVPRLPAVARKQLVEHFGSLQNLLAATAEDLSVVESVGESRARQVREGLSRLAEASIMDRYA</sequence>
<feature type="domain" description="DAC" evidence="12">
    <location>
        <begin position="2"/>
        <end position="140"/>
    </location>
</feature>
<feature type="binding site" evidence="10">
    <location>
        <begin position="100"/>
        <end position="104"/>
    </location>
    <ligand>
        <name>ATP</name>
        <dbReference type="ChEBI" id="CHEBI:30616"/>
    </ligand>
</feature>
<dbReference type="InterPro" id="IPR041663">
    <property type="entry name" value="DisA/LigA_HHH"/>
</dbReference>
<evidence type="ECO:0000256" key="2">
    <source>
        <dbReference type="ARBA" id="ARBA00022679"/>
    </source>
</evidence>
<dbReference type="InterPro" id="IPR003390">
    <property type="entry name" value="DNA_integrity_scan_DisA_N"/>
</dbReference>
<comment type="subunit">
    <text evidence="10">Homooctamer.</text>
</comment>
<dbReference type="InterPro" id="IPR018906">
    <property type="entry name" value="DNA_integrity_scan_DisA_link"/>
</dbReference>
<dbReference type="InterPro" id="IPR023763">
    <property type="entry name" value="DNA_integrity_scanning_protein"/>
</dbReference>
<evidence type="ECO:0000256" key="5">
    <source>
        <dbReference type="ARBA" id="ARBA00022763"/>
    </source>
</evidence>
<dbReference type="Proteomes" id="UP001500729">
    <property type="component" value="Unassembled WGS sequence"/>
</dbReference>
<evidence type="ECO:0000256" key="9">
    <source>
        <dbReference type="ARBA" id="ARBA00023204"/>
    </source>
</evidence>
<keyword evidence="14" id="KW-1185">Reference proteome</keyword>
<dbReference type="EMBL" id="BAAAGS010000038">
    <property type="protein sequence ID" value="GAA0544521.1"/>
    <property type="molecule type" value="Genomic_DNA"/>
</dbReference>
<organism evidence="13 14">
    <name type="scientific">Saccharopolyspora erythraea</name>
    <name type="common">Streptomyces erythraeus</name>
    <dbReference type="NCBI Taxonomy" id="1836"/>
    <lineage>
        <taxon>Bacteria</taxon>
        <taxon>Bacillati</taxon>
        <taxon>Actinomycetota</taxon>
        <taxon>Actinomycetes</taxon>
        <taxon>Pseudonocardiales</taxon>
        <taxon>Pseudonocardiaceae</taxon>
        <taxon>Saccharopolyspora</taxon>
    </lineage>
</organism>
<dbReference type="PANTHER" id="PTHR34185">
    <property type="entry name" value="DIADENYLATE CYCLASE"/>
    <property type="match status" value="1"/>
</dbReference>
<keyword evidence="6 10" id="KW-0067">ATP-binding</keyword>
<dbReference type="PANTHER" id="PTHR34185:SF3">
    <property type="entry name" value="DNA INTEGRITY SCANNING PROTEIN DISA"/>
    <property type="match status" value="1"/>
</dbReference>
<dbReference type="Gene3D" id="1.10.150.20">
    <property type="entry name" value="5' to 3' exonuclease, C-terminal subdomain"/>
    <property type="match status" value="1"/>
</dbReference>
<dbReference type="SUPFAM" id="SSF143597">
    <property type="entry name" value="YojJ-like"/>
    <property type="match status" value="1"/>
</dbReference>
<dbReference type="InterPro" id="IPR036888">
    <property type="entry name" value="DNA_integrity_DisA_N_sf"/>
</dbReference>
<reference evidence="14" key="1">
    <citation type="journal article" date="2019" name="Int. J. Syst. Evol. Microbiol.">
        <title>The Global Catalogue of Microorganisms (GCM) 10K type strain sequencing project: providing services to taxonomists for standard genome sequencing and annotation.</title>
        <authorList>
            <consortium name="The Broad Institute Genomics Platform"/>
            <consortium name="The Broad Institute Genome Sequencing Center for Infectious Disease"/>
            <person name="Wu L."/>
            <person name="Ma J."/>
        </authorList>
    </citation>
    <scope>NUCLEOTIDE SEQUENCE [LARGE SCALE GENOMIC DNA]</scope>
    <source>
        <strain evidence="14">JCM 10303</strain>
    </source>
</reference>
<dbReference type="Gene3D" id="1.20.1260.110">
    <property type="entry name" value="DNA integrity scanning linker region"/>
    <property type="match status" value="1"/>
</dbReference>
<gene>
    <name evidence="10 13" type="primary">disA</name>
    <name evidence="13" type="ORF">GCM10009533_49350</name>
</gene>
<dbReference type="Pfam" id="PF10635">
    <property type="entry name" value="DisA-linker"/>
    <property type="match status" value="1"/>
</dbReference>